<evidence type="ECO:0008006" key="3">
    <source>
        <dbReference type="Google" id="ProtNLM"/>
    </source>
</evidence>
<reference evidence="2" key="1">
    <citation type="journal article" date="2019" name="Int. J. Syst. Evol. Microbiol.">
        <title>The Global Catalogue of Microorganisms (GCM) 10K type strain sequencing project: providing services to taxonomists for standard genome sequencing and annotation.</title>
        <authorList>
            <consortium name="The Broad Institute Genomics Platform"/>
            <consortium name="The Broad Institute Genome Sequencing Center for Infectious Disease"/>
            <person name="Wu L."/>
            <person name="Ma J."/>
        </authorList>
    </citation>
    <scope>NUCLEOTIDE SEQUENCE [LARGE SCALE GENOMIC DNA]</scope>
    <source>
        <strain evidence="2">JCM 17664</strain>
    </source>
</reference>
<dbReference type="EMBL" id="BAABFN010000001">
    <property type="protein sequence ID" value="GAA4301031.1"/>
    <property type="molecule type" value="Genomic_DNA"/>
</dbReference>
<dbReference type="RefSeq" id="WP_344974032.1">
    <property type="nucleotide sequence ID" value="NZ_BAABFN010000001.1"/>
</dbReference>
<proteinExistence type="predicted"/>
<gene>
    <name evidence="1" type="ORF">GCM10023143_02490</name>
</gene>
<name>A0ABP8FE19_9BACT</name>
<organism evidence="1 2">
    <name type="scientific">Compostibacter hankyongensis</name>
    <dbReference type="NCBI Taxonomy" id="1007089"/>
    <lineage>
        <taxon>Bacteria</taxon>
        <taxon>Pseudomonadati</taxon>
        <taxon>Bacteroidota</taxon>
        <taxon>Chitinophagia</taxon>
        <taxon>Chitinophagales</taxon>
        <taxon>Chitinophagaceae</taxon>
        <taxon>Compostibacter</taxon>
    </lineage>
</organism>
<protein>
    <recommendedName>
        <fullName evidence="3">DUF2281 domain-containing protein</fullName>
    </recommendedName>
</protein>
<sequence>MQATIDINDILSKVKQLNEEEQLTLLEKIALLIRKTAVKNKKVGLSAISGVGGAVWNDINIDKYVDEERQW</sequence>
<keyword evidence="2" id="KW-1185">Reference proteome</keyword>
<evidence type="ECO:0000313" key="1">
    <source>
        <dbReference type="EMBL" id="GAA4301031.1"/>
    </source>
</evidence>
<accession>A0ABP8FE19</accession>
<dbReference type="Proteomes" id="UP001501207">
    <property type="component" value="Unassembled WGS sequence"/>
</dbReference>
<evidence type="ECO:0000313" key="2">
    <source>
        <dbReference type="Proteomes" id="UP001501207"/>
    </source>
</evidence>
<comment type="caution">
    <text evidence="1">The sequence shown here is derived from an EMBL/GenBank/DDBJ whole genome shotgun (WGS) entry which is preliminary data.</text>
</comment>